<evidence type="ECO:0000313" key="1">
    <source>
        <dbReference type="Proteomes" id="UP000887565"/>
    </source>
</evidence>
<sequence length="208" mass="23267">MHLISWPTIGSFQEIRAKANTDLSHSHSLCKSDEENKDTDEVATAIFDFPPQFNELPTGVKGQKPRRQLADCKLWKTHQGIQKVWGTRLLRDLRGFSKELALTDGEQQQHAALDPVIPDQTPARVQPLQQQAMHFMHQDAGVPIDRSPMISINPQEVGLANLNPDAGGLPPQNIKRSPLKFELAGPRREVITPEIGPNLEEVDPEIEQ</sequence>
<dbReference type="AlphaFoldDB" id="A0A915IMJ7"/>
<name>A0A915IMJ7_ROMCU</name>
<reference evidence="2" key="1">
    <citation type="submission" date="2022-11" db="UniProtKB">
        <authorList>
            <consortium name="WormBaseParasite"/>
        </authorList>
    </citation>
    <scope>IDENTIFICATION</scope>
</reference>
<accession>A0A915IMJ7</accession>
<protein>
    <submittedName>
        <fullName evidence="2">Uncharacterized protein</fullName>
    </submittedName>
</protein>
<keyword evidence="1" id="KW-1185">Reference proteome</keyword>
<proteinExistence type="predicted"/>
<dbReference type="WBParaSite" id="nRc.2.0.1.t15035-RA">
    <property type="protein sequence ID" value="nRc.2.0.1.t15035-RA"/>
    <property type="gene ID" value="nRc.2.0.1.g15035"/>
</dbReference>
<dbReference type="Proteomes" id="UP000887565">
    <property type="component" value="Unplaced"/>
</dbReference>
<organism evidence="1 2">
    <name type="scientific">Romanomermis culicivorax</name>
    <name type="common">Nematode worm</name>
    <dbReference type="NCBI Taxonomy" id="13658"/>
    <lineage>
        <taxon>Eukaryota</taxon>
        <taxon>Metazoa</taxon>
        <taxon>Ecdysozoa</taxon>
        <taxon>Nematoda</taxon>
        <taxon>Enoplea</taxon>
        <taxon>Dorylaimia</taxon>
        <taxon>Mermithida</taxon>
        <taxon>Mermithoidea</taxon>
        <taxon>Mermithidae</taxon>
        <taxon>Romanomermis</taxon>
    </lineage>
</organism>
<evidence type="ECO:0000313" key="2">
    <source>
        <dbReference type="WBParaSite" id="nRc.2.0.1.t15035-RA"/>
    </source>
</evidence>